<organism evidence="3 4">
    <name type="scientific">Streptomyces yaanensis</name>
    <dbReference type="NCBI Taxonomy" id="1142239"/>
    <lineage>
        <taxon>Bacteria</taxon>
        <taxon>Bacillati</taxon>
        <taxon>Actinomycetota</taxon>
        <taxon>Actinomycetes</taxon>
        <taxon>Kitasatosporales</taxon>
        <taxon>Streptomycetaceae</taxon>
        <taxon>Streptomyces</taxon>
    </lineage>
</organism>
<protein>
    <recommendedName>
        <fullName evidence="5">Secreted protein</fullName>
    </recommendedName>
</protein>
<dbReference type="EMBL" id="JBHRWR010000048">
    <property type="protein sequence ID" value="MFC3578296.1"/>
    <property type="molecule type" value="Genomic_DNA"/>
</dbReference>
<keyword evidence="2" id="KW-0732">Signal</keyword>
<gene>
    <name evidence="3" type="ORF">ACFOZ0_34575</name>
</gene>
<sequence length="184" mass="19010">MARSSSGFVAGLTVAAIAAVGFLAYQASANVPDTLGKPQAEKSPTVTASKSPRDTKNPTALPGASGTGERVVYSIDDDRVWLVGANNKVRRTFKVTPGTVDPVPGTYKVTSRTAAGTGSDGKAVEHIVRFALIDSVVFGFSAAVDGSTSAPDAAKKLGGIRELPADGRAMWEFATSNKKIVVIQ</sequence>
<feature type="chain" id="PRO_5045574924" description="Secreted protein" evidence="2">
    <location>
        <begin position="30"/>
        <end position="184"/>
    </location>
</feature>
<evidence type="ECO:0000256" key="1">
    <source>
        <dbReference type="SAM" id="MobiDB-lite"/>
    </source>
</evidence>
<dbReference type="Proteomes" id="UP001595701">
    <property type="component" value="Unassembled WGS sequence"/>
</dbReference>
<keyword evidence="4" id="KW-1185">Reference proteome</keyword>
<comment type="caution">
    <text evidence="3">The sequence shown here is derived from an EMBL/GenBank/DDBJ whole genome shotgun (WGS) entry which is preliminary data.</text>
</comment>
<feature type="signal peptide" evidence="2">
    <location>
        <begin position="1"/>
        <end position="29"/>
    </location>
</feature>
<reference evidence="4" key="1">
    <citation type="journal article" date="2019" name="Int. J. Syst. Evol. Microbiol.">
        <title>The Global Catalogue of Microorganisms (GCM) 10K type strain sequencing project: providing services to taxonomists for standard genome sequencing and annotation.</title>
        <authorList>
            <consortium name="The Broad Institute Genomics Platform"/>
            <consortium name="The Broad Institute Genome Sequencing Center for Infectious Disease"/>
            <person name="Wu L."/>
            <person name="Ma J."/>
        </authorList>
    </citation>
    <scope>NUCLEOTIDE SEQUENCE [LARGE SCALE GENOMIC DNA]</scope>
    <source>
        <strain evidence="4">CGMCC 4.7035</strain>
    </source>
</reference>
<evidence type="ECO:0008006" key="5">
    <source>
        <dbReference type="Google" id="ProtNLM"/>
    </source>
</evidence>
<evidence type="ECO:0000313" key="4">
    <source>
        <dbReference type="Proteomes" id="UP001595701"/>
    </source>
</evidence>
<name>A0ABV7SNJ0_9ACTN</name>
<dbReference type="RefSeq" id="WP_310765056.1">
    <property type="nucleotide sequence ID" value="NZ_JBHRWR010000048.1"/>
</dbReference>
<evidence type="ECO:0000256" key="2">
    <source>
        <dbReference type="SAM" id="SignalP"/>
    </source>
</evidence>
<proteinExistence type="predicted"/>
<feature type="region of interest" description="Disordered" evidence="1">
    <location>
        <begin position="35"/>
        <end position="67"/>
    </location>
</feature>
<accession>A0ABV7SNJ0</accession>
<evidence type="ECO:0000313" key="3">
    <source>
        <dbReference type="EMBL" id="MFC3578296.1"/>
    </source>
</evidence>